<dbReference type="Proteomes" id="UP000586042">
    <property type="component" value="Unassembled WGS sequence"/>
</dbReference>
<protein>
    <submittedName>
        <fullName evidence="5">Helix-turn-helix domain-containing protein</fullName>
    </submittedName>
</protein>
<evidence type="ECO:0000256" key="1">
    <source>
        <dbReference type="ARBA" id="ARBA00006754"/>
    </source>
</evidence>
<dbReference type="InterPro" id="IPR041522">
    <property type="entry name" value="CdaR_GGDEF"/>
</dbReference>
<gene>
    <name evidence="5" type="ORF">HTZ77_36690</name>
</gene>
<name>A0A7Y6M804_9ACTN</name>
<accession>A0A7Y6M804</accession>
<dbReference type="Pfam" id="PF13556">
    <property type="entry name" value="HTH_30"/>
    <property type="match status" value="1"/>
</dbReference>
<dbReference type="PANTHER" id="PTHR33744">
    <property type="entry name" value="CARBOHYDRATE DIACID REGULATOR"/>
    <property type="match status" value="1"/>
</dbReference>
<keyword evidence="6" id="KW-1185">Reference proteome</keyword>
<comment type="similarity">
    <text evidence="1">Belongs to the CdaR family.</text>
</comment>
<dbReference type="InterPro" id="IPR051448">
    <property type="entry name" value="CdaR-like_regulators"/>
</dbReference>
<proteinExistence type="inferred from homology"/>
<sequence>MFTLDALVNNRSLELRILEPGPPGALREPATWVHNTELPDPSPYLRERELVLTNGLWQEQVSPEEFVAHVKRARAAGIVYGLRAETPRTPPALVAACRAAGLPLLEISQAIPFTAVSQAVSGMYADERQQGVIGMVRRGDALATAISRGAGASGVLRVLTRDHDLPLAVVDRMGRLLAASGTELDSAQLQIVAAGLSRRPPALELDLGGGHAALFPVGALGDADAALICLRPLAELPAAERDALEQAARFLSLEVARQQAVQAIEMRFAGELLEMVLSGGRRASEVASRLQAFGVDPAGALAVCTLAFADEAAAAHSLVKTATDHAPAKPVTVHDSAKTAAERDRDLAKTATEHGLAEVIGEFLADEGVPAVVAGGTNDVVALLTWRHPEDELPVLAERLVERVARRFPGRRPVAGLGSVAAHAGDLRQPLLQSREACRVLRRTPGGPAVRGFRELGTHRLLLGLVDQATLSAFARDLLAPLRAHDAQRRSDLEPTLRAFLDHDGQWAATAAALHVHVNTLRNRLTRVTELTGRDVGRVEDLVDLFLALTIDAME</sequence>
<dbReference type="Pfam" id="PF07905">
    <property type="entry name" value="PucR"/>
    <property type="match status" value="1"/>
</dbReference>
<dbReference type="InterPro" id="IPR025736">
    <property type="entry name" value="PucR_C-HTH_dom"/>
</dbReference>
<evidence type="ECO:0000313" key="5">
    <source>
        <dbReference type="EMBL" id="NUW36904.1"/>
    </source>
</evidence>
<evidence type="ECO:0000259" key="4">
    <source>
        <dbReference type="Pfam" id="PF17853"/>
    </source>
</evidence>
<evidence type="ECO:0000259" key="2">
    <source>
        <dbReference type="Pfam" id="PF07905"/>
    </source>
</evidence>
<dbReference type="EMBL" id="JABWGN010000017">
    <property type="protein sequence ID" value="NUW36904.1"/>
    <property type="molecule type" value="Genomic_DNA"/>
</dbReference>
<dbReference type="Pfam" id="PF17853">
    <property type="entry name" value="GGDEF_2"/>
    <property type="match status" value="1"/>
</dbReference>
<feature type="domain" description="Purine catabolism PurC-like" evidence="2">
    <location>
        <begin position="25"/>
        <end position="121"/>
    </location>
</feature>
<reference evidence="5 6" key="1">
    <citation type="submission" date="2020-06" db="EMBL/GenBank/DDBJ databases">
        <title>Nonomuraea sp. SMC257, a novel actinomycete isolated from soil.</title>
        <authorList>
            <person name="Chanama M."/>
        </authorList>
    </citation>
    <scope>NUCLEOTIDE SEQUENCE [LARGE SCALE GENOMIC DNA]</scope>
    <source>
        <strain evidence="5 6">SMC257</strain>
    </source>
</reference>
<dbReference type="InterPro" id="IPR012914">
    <property type="entry name" value="PucR_dom"/>
</dbReference>
<dbReference type="RefSeq" id="WP_175594341.1">
    <property type="nucleotide sequence ID" value="NZ_JABWGN010000017.1"/>
</dbReference>
<evidence type="ECO:0000259" key="3">
    <source>
        <dbReference type="Pfam" id="PF13556"/>
    </source>
</evidence>
<dbReference type="AlphaFoldDB" id="A0A7Y6M804"/>
<dbReference type="PANTHER" id="PTHR33744:SF17">
    <property type="entry name" value="CONSERVED PROTEIN"/>
    <property type="match status" value="1"/>
</dbReference>
<evidence type="ECO:0000313" key="6">
    <source>
        <dbReference type="Proteomes" id="UP000586042"/>
    </source>
</evidence>
<feature type="domain" description="CdaR GGDEF-like" evidence="4">
    <location>
        <begin position="281"/>
        <end position="440"/>
    </location>
</feature>
<feature type="domain" description="PucR C-terminal helix-turn-helix" evidence="3">
    <location>
        <begin position="495"/>
        <end position="550"/>
    </location>
</feature>
<dbReference type="Gene3D" id="1.10.10.2840">
    <property type="entry name" value="PucR C-terminal helix-turn-helix domain"/>
    <property type="match status" value="1"/>
</dbReference>
<organism evidence="5 6">
    <name type="scientific">Nonomuraea montanisoli</name>
    <dbReference type="NCBI Taxonomy" id="2741721"/>
    <lineage>
        <taxon>Bacteria</taxon>
        <taxon>Bacillati</taxon>
        <taxon>Actinomycetota</taxon>
        <taxon>Actinomycetes</taxon>
        <taxon>Streptosporangiales</taxon>
        <taxon>Streptosporangiaceae</taxon>
        <taxon>Nonomuraea</taxon>
    </lineage>
</organism>
<comment type="caution">
    <text evidence="5">The sequence shown here is derived from an EMBL/GenBank/DDBJ whole genome shotgun (WGS) entry which is preliminary data.</text>
</comment>
<dbReference type="InterPro" id="IPR042070">
    <property type="entry name" value="PucR_C-HTH_sf"/>
</dbReference>